<dbReference type="Pfam" id="PF07369">
    <property type="entry name" value="DUF1488"/>
    <property type="match status" value="1"/>
</dbReference>
<dbReference type="RefSeq" id="WP_040989530.1">
    <property type="nucleotide sequence ID" value="NZ_JBFRUC010000042.1"/>
</dbReference>
<dbReference type="AlphaFoldDB" id="A0A0C2JX80"/>
<sequence>MNQSILFPDIQTWDDEHQAILFPAQQAGALIECLITKVSLEQLSGQSIASSQQALDIFAQYRFDLEELAEALIEEEEFNSLGQIEVVN</sequence>
<gene>
    <name evidence="1" type="ORF">OJ16_08870</name>
</gene>
<accession>A0A0C2JX80</accession>
<dbReference type="STRING" id="1461322.OJ16_08870"/>
<name>A0A0C2JX80_9VIBR</name>
<proteinExistence type="predicted"/>
<organism evidence="1 2">
    <name type="scientific">Vibrio renipiscarius</name>
    <dbReference type="NCBI Taxonomy" id="1461322"/>
    <lineage>
        <taxon>Bacteria</taxon>
        <taxon>Pseudomonadati</taxon>
        <taxon>Pseudomonadota</taxon>
        <taxon>Gammaproteobacteria</taxon>
        <taxon>Vibrionales</taxon>
        <taxon>Vibrionaceae</taxon>
        <taxon>Vibrio</taxon>
    </lineage>
</organism>
<dbReference type="Proteomes" id="UP000031672">
    <property type="component" value="Unassembled WGS sequence"/>
</dbReference>
<dbReference type="EMBL" id="JTKH01000011">
    <property type="protein sequence ID" value="KII78926.1"/>
    <property type="molecule type" value="Genomic_DNA"/>
</dbReference>
<protein>
    <submittedName>
        <fullName evidence="1">Transcriptional regulator</fullName>
    </submittedName>
</protein>
<comment type="caution">
    <text evidence="1">The sequence shown here is derived from an EMBL/GenBank/DDBJ whole genome shotgun (WGS) entry which is preliminary data.</text>
</comment>
<evidence type="ECO:0000313" key="1">
    <source>
        <dbReference type="EMBL" id="KII78926.1"/>
    </source>
</evidence>
<dbReference type="SUPFAM" id="SSF160272">
    <property type="entry name" value="Shew3726-like"/>
    <property type="match status" value="1"/>
</dbReference>
<reference evidence="1 2" key="1">
    <citation type="submission" date="2014-11" db="EMBL/GenBank/DDBJ databases">
        <title>Draft Genome Sequence of Vibrio piscirenalis strains CECT 8603T and CECT 8604, two marine Gammaproteobacterium isolated from cultured gilthead sea bream (Sparus aurata).</title>
        <authorList>
            <person name="Arahal D.R."/>
            <person name="Rodrigo-Torres L."/>
            <person name="Lucena T."/>
            <person name="Pujalte M.J."/>
        </authorList>
    </citation>
    <scope>NUCLEOTIDE SEQUENCE [LARGE SCALE GENOMIC DNA]</scope>
    <source>
        <strain evidence="1 2">DCR 1-4-2</strain>
    </source>
</reference>
<keyword evidence="2" id="KW-1185">Reference proteome</keyword>
<dbReference type="Gene3D" id="3.30.160.140">
    <property type="entry name" value="Shew3726-like"/>
    <property type="match status" value="1"/>
</dbReference>
<dbReference type="OrthoDB" id="6465020at2"/>
<dbReference type="InterPro" id="IPR009962">
    <property type="entry name" value="DUF1488"/>
</dbReference>
<evidence type="ECO:0000313" key="2">
    <source>
        <dbReference type="Proteomes" id="UP000031672"/>
    </source>
</evidence>
<accession>A0A0C2NH84</accession>
<dbReference type="InterPro" id="IPR036692">
    <property type="entry name" value="Shew3726-like_sf"/>
</dbReference>